<feature type="domain" description="DinB-like" evidence="1">
    <location>
        <begin position="10"/>
        <end position="144"/>
    </location>
</feature>
<gene>
    <name evidence="2" type="ORF">Q361_101265</name>
</gene>
<protein>
    <submittedName>
        <fullName evidence="2">DinB family protein</fullName>
    </submittedName>
</protein>
<dbReference type="EMBL" id="PQNY01000001">
    <property type="protein sequence ID" value="POS03158.1"/>
    <property type="molecule type" value="Genomic_DNA"/>
</dbReference>
<dbReference type="Gene3D" id="1.20.120.450">
    <property type="entry name" value="dinb family like domain"/>
    <property type="match status" value="1"/>
</dbReference>
<accession>A0A2S4NBS6</accession>
<dbReference type="InterPro" id="IPR034660">
    <property type="entry name" value="DinB/YfiT-like"/>
</dbReference>
<evidence type="ECO:0000313" key="3">
    <source>
        <dbReference type="Proteomes" id="UP000237056"/>
    </source>
</evidence>
<evidence type="ECO:0000259" key="1">
    <source>
        <dbReference type="Pfam" id="PF12867"/>
    </source>
</evidence>
<dbReference type="Proteomes" id="UP000237056">
    <property type="component" value="Unassembled WGS sequence"/>
</dbReference>
<dbReference type="AlphaFoldDB" id="A0A2S4NBS6"/>
<dbReference type="OrthoDB" id="4295522at2"/>
<sequence>MQETISIFNINRKIYLDLLHHFNLEQLNKIPEGFNNNIIWNIAHIVATQQILLYQLSGTKCSVTQDFILKYKKGTKPEAPVNELELEQIKTFLASTTQALDTDYKNSAFGTYQPYTTSQGFKLTSIQDAIAFNNYHEGMHLGIILSLRKFV</sequence>
<dbReference type="Pfam" id="PF12867">
    <property type="entry name" value="DinB_2"/>
    <property type="match status" value="1"/>
</dbReference>
<reference evidence="2 3" key="1">
    <citation type="submission" date="2018-01" db="EMBL/GenBank/DDBJ databases">
        <title>Genomic Encyclopedia of Type Strains, Phase I: the one thousand microbial genomes (KMG-I) project.</title>
        <authorList>
            <person name="Goeker M."/>
        </authorList>
    </citation>
    <scope>NUCLEOTIDE SEQUENCE [LARGE SCALE GENOMIC DNA]</scope>
    <source>
        <strain evidence="2 3">DSM 17960</strain>
    </source>
</reference>
<evidence type="ECO:0000313" key="2">
    <source>
        <dbReference type="EMBL" id="POS03158.1"/>
    </source>
</evidence>
<dbReference type="RefSeq" id="WP_103724900.1">
    <property type="nucleotide sequence ID" value="NZ_PQNY01000001.1"/>
</dbReference>
<comment type="caution">
    <text evidence="2">The sequence shown here is derived from an EMBL/GenBank/DDBJ whole genome shotgun (WGS) entry which is preliminary data.</text>
</comment>
<dbReference type="InterPro" id="IPR024775">
    <property type="entry name" value="DinB-like"/>
</dbReference>
<name>A0A2S4NBS6_9FLAO</name>
<keyword evidence="3" id="KW-1185">Reference proteome</keyword>
<organism evidence="2 3">
    <name type="scientific">Flavobacterium croceum DSM 17960</name>
    <dbReference type="NCBI Taxonomy" id="1121886"/>
    <lineage>
        <taxon>Bacteria</taxon>
        <taxon>Pseudomonadati</taxon>
        <taxon>Bacteroidota</taxon>
        <taxon>Flavobacteriia</taxon>
        <taxon>Flavobacteriales</taxon>
        <taxon>Flavobacteriaceae</taxon>
        <taxon>Flavobacterium</taxon>
    </lineage>
</organism>
<proteinExistence type="predicted"/>
<dbReference type="SUPFAM" id="SSF109854">
    <property type="entry name" value="DinB/YfiT-like putative metalloenzymes"/>
    <property type="match status" value="1"/>
</dbReference>